<dbReference type="InterPro" id="IPR050706">
    <property type="entry name" value="Cyclic-di-GMP_PDE-like"/>
</dbReference>
<feature type="domain" description="EAL" evidence="2">
    <location>
        <begin position="230"/>
        <end position="481"/>
    </location>
</feature>
<evidence type="ECO:0000259" key="3">
    <source>
        <dbReference type="PROSITE" id="PS50887"/>
    </source>
</evidence>
<proteinExistence type="predicted"/>
<gene>
    <name evidence="4" type="ORF">SAMN05660197_0445</name>
</gene>
<evidence type="ECO:0000256" key="1">
    <source>
        <dbReference type="SAM" id="Phobius"/>
    </source>
</evidence>
<dbReference type="PANTHER" id="PTHR33121">
    <property type="entry name" value="CYCLIC DI-GMP PHOSPHODIESTERASE PDEF"/>
    <property type="match status" value="1"/>
</dbReference>
<dbReference type="InterPro" id="IPR000160">
    <property type="entry name" value="GGDEF_dom"/>
</dbReference>
<name>A0A1W1WQU5_9BACT</name>
<evidence type="ECO:0000313" key="5">
    <source>
        <dbReference type="Proteomes" id="UP000192602"/>
    </source>
</evidence>
<dbReference type="Pfam" id="PF00990">
    <property type="entry name" value="GGDEF"/>
    <property type="match status" value="1"/>
</dbReference>
<dbReference type="InterPro" id="IPR043128">
    <property type="entry name" value="Rev_trsase/Diguanyl_cyclase"/>
</dbReference>
<keyword evidence="1" id="KW-0472">Membrane</keyword>
<dbReference type="InterPro" id="IPR035919">
    <property type="entry name" value="EAL_sf"/>
</dbReference>
<dbReference type="SUPFAM" id="SSF55073">
    <property type="entry name" value="Nucleotide cyclase"/>
    <property type="match status" value="1"/>
</dbReference>
<dbReference type="Gene3D" id="3.20.20.450">
    <property type="entry name" value="EAL domain"/>
    <property type="match status" value="1"/>
</dbReference>
<dbReference type="Pfam" id="PF00563">
    <property type="entry name" value="EAL"/>
    <property type="match status" value="1"/>
</dbReference>
<accession>A0A1W1WQU5</accession>
<organism evidence="4 5">
    <name type="scientific">Nitratiruptor tergarcus DSM 16512</name>
    <dbReference type="NCBI Taxonomy" id="1069081"/>
    <lineage>
        <taxon>Bacteria</taxon>
        <taxon>Pseudomonadati</taxon>
        <taxon>Campylobacterota</taxon>
        <taxon>Epsilonproteobacteria</taxon>
        <taxon>Nautiliales</taxon>
        <taxon>Nitratiruptoraceae</taxon>
        <taxon>Nitratiruptor</taxon>
    </lineage>
</organism>
<sequence length="483" mass="57240">MYSLNTERREKFLLSLRTSVPIVLLTALLVYVIFTENRSLAFNLFLGVGALFIAVYYIFLMIFRAKEEKVLDEITDTFDRHYFEKYFSKLAQKKNYLILLSVDNIREINERYGLENGDRVLREFAKIVDGFFSLYFGSVPIARLKAGDFLLLVRSDEAQLQNVLEKFLQIYDNSFINNIEIKLYAAYQPLNHKSLKFLIDRLYEDLYFCKGECKKEANKGALYSKKRENISDFDKLIEEIVKQKHFSLLFQPVYNLKTESFDFAEIIVKLLDDEGKLIHPSQYIPTINRLGLENAFDIALTEALLEIIVSHKLFMDFSYCFNISPYSVRNRRFTQRFFEIFEKYDVPKRLFIIKLYENSIYKDVKYFRSVIQEYQTEGFSIAFDNFGACNASIEYIKSINVDYLFFDKFFTRNIENIRYRTLLQTWIDALHTLGMKSVVKFIDNQEILERVKTLNVDFIEGFAIAKPMESKEFLEWRSKNALW</sequence>
<dbReference type="SMART" id="SM00052">
    <property type="entry name" value="EAL"/>
    <property type="match status" value="1"/>
</dbReference>
<protein>
    <submittedName>
        <fullName evidence="4">EAL domain, c-di-GMP-specific phosphodiesterase class I (Or its enzymatically inactive variant)</fullName>
    </submittedName>
</protein>
<keyword evidence="1" id="KW-0812">Transmembrane</keyword>
<dbReference type="InterPro" id="IPR001633">
    <property type="entry name" value="EAL_dom"/>
</dbReference>
<evidence type="ECO:0000313" key="4">
    <source>
        <dbReference type="EMBL" id="SMC08681.1"/>
    </source>
</evidence>
<dbReference type="Proteomes" id="UP000192602">
    <property type="component" value="Unassembled WGS sequence"/>
</dbReference>
<dbReference type="AlphaFoldDB" id="A0A1W1WQU5"/>
<dbReference type="PROSITE" id="PS50887">
    <property type="entry name" value="GGDEF"/>
    <property type="match status" value="1"/>
</dbReference>
<dbReference type="PANTHER" id="PTHR33121:SF79">
    <property type="entry name" value="CYCLIC DI-GMP PHOSPHODIESTERASE PDED-RELATED"/>
    <property type="match status" value="1"/>
</dbReference>
<dbReference type="CDD" id="cd01948">
    <property type="entry name" value="EAL"/>
    <property type="match status" value="1"/>
</dbReference>
<dbReference type="SUPFAM" id="SSF141868">
    <property type="entry name" value="EAL domain-like"/>
    <property type="match status" value="1"/>
</dbReference>
<dbReference type="STRING" id="1069081.SAMN05660197_0445"/>
<dbReference type="GO" id="GO:0071111">
    <property type="term" value="F:cyclic-guanylate-specific phosphodiesterase activity"/>
    <property type="evidence" value="ECO:0007669"/>
    <property type="project" value="InterPro"/>
</dbReference>
<dbReference type="InterPro" id="IPR029787">
    <property type="entry name" value="Nucleotide_cyclase"/>
</dbReference>
<feature type="domain" description="GGDEF" evidence="3">
    <location>
        <begin position="93"/>
        <end position="225"/>
    </location>
</feature>
<dbReference type="EMBL" id="FWWZ01000001">
    <property type="protein sequence ID" value="SMC08681.1"/>
    <property type="molecule type" value="Genomic_DNA"/>
</dbReference>
<dbReference type="RefSeq" id="WP_084274951.1">
    <property type="nucleotide sequence ID" value="NZ_AP026671.1"/>
</dbReference>
<dbReference type="Gene3D" id="3.30.70.270">
    <property type="match status" value="1"/>
</dbReference>
<feature type="transmembrane region" description="Helical" evidence="1">
    <location>
        <begin position="12"/>
        <end position="34"/>
    </location>
</feature>
<keyword evidence="1" id="KW-1133">Transmembrane helix</keyword>
<dbReference type="OrthoDB" id="5360156at2"/>
<dbReference type="SMART" id="SM00267">
    <property type="entry name" value="GGDEF"/>
    <property type="match status" value="1"/>
</dbReference>
<reference evidence="5" key="1">
    <citation type="submission" date="2017-04" db="EMBL/GenBank/DDBJ databases">
        <authorList>
            <person name="Varghese N."/>
            <person name="Submissions S."/>
        </authorList>
    </citation>
    <scope>NUCLEOTIDE SEQUENCE [LARGE SCALE GENOMIC DNA]</scope>
    <source>
        <strain evidence="5">DSM 16512</strain>
    </source>
</reference>
<feature type="transmembrane region" description="Helical" evidence="1">
    <location>
        <begin position="40"/>
        <end position="63"/>
    </location>
</feature>
<keyword evidence="5" id="KW-1185">Reference proteome</keyword>
<evidence type="ECO:0000259" key="2">
    <source>
        <dbReference type="PROSITE" id="PS50883"/>
    </source>
</evidence>
<dbReference type="PROSITE" id="PS50883">
    <property type="entry name" value="EAL"/>
    <property type="match status" value="1"/>
</dbReference>